<keyword evidence="4 7" id="KW-0566">Pantothenate biosynthesis</keyword>
<dbReference type="PANTHER" id="PTHR20881">
    <property type="entry name" value="3-METHYL-2-OXOBUTANOATE HYDROXYMETHYLTRANSFERASE"/>
    <property type="match status" value="1"/>
</dbReference>
<evidence type="ECO:0000313" key="11">
    <source>
        <dbReference type="EMBL" id="OSM03941.1"/>
    </source>
</evidence>
<dbReference type="UniPathway" id="UPA00028">
    <property type="reaction ID" value="UER00003"/>
</dbReference>
<comment type="caution">
    <text evidence="11">The sequence shown here is derived from an EMBL/GenBank/DDBJ whole genome shotgun (WGS) entry which is preliminary data.</text>
</comment>
<dbReference type="GO" id="GO:0015940">
    <property type="term" value="P:pantothenate biosynthetic process"/>
    <property type="evidence" value="ECO:0007669"/>
    <property type="project" value="UniProtKB-UniRule"/>
</dbReference>
<dbReference type="InterPro" id="IPR015813">
    <property type="entry name" value="Pyrv/PenolPyrv_kinase-like_dom"/>
</dbReference>
<dbReference type="GO" id="GO:0003864">
    <property type="term" value="F:3-methyl-2-oxobutanoate hydroxymethyltransferase activity"/>
    <property type="evidence" value="ECO:0007669"/>
    <property type="project" value="UniProtKB-UniRule"/>
</dbReference>
<dbReference type="PANTHER" id="PTHR20881:SF0">
    <property type="entry name" value="3-METHYL-2-OXOBUTANOATE HYDROXYMETHYLTRANSFERASE"/>
    <property type="match status" value="1"/>
</dbReference>
<evidence type="ECO:0000256" key="9">
    <source>
        <dbReference type="PIRSR" id="PIRSR000388-2"/>
    </source>
</evidence>
<dbReference type="SUPFAM" id="SSF51621">
    <property type="entry name" value="Phosphoenolpyruvate/pyruvate domain"/>
    <property type="match status" value="1"/>
</dbReference>
<dbReference type="AlphaFoldDB" id="A0A1Y2K686"/>
<feature type="binding site" evidence="7 9">
    <location>
        <position position="81"/>
    </location>
    <ligand>
        <name>3-methyl-2-oxobutanoate</name>
        <dbReference type="ChEBI" id="CHEBI:11851"/>
    </ligand>
</feature>
<feature type="binding site" evidence="7 10">
    <location>
        <position position="81"/>
    </location>
    <ligand>
        <name>Mg(2+)</name>
        <dbReference type="ChEBI" id="CHEBI:18420"/>
    </ligand>
</feature>
<comment type="function">
    <text evidence="6 7">Catalyzes the reversible reaction in which hydroxymethyl group from 5,10-methylenetetrahydrofolate is transferred onto alpha-ketoisovalerate to form ketopantoate.</text>
</comment>
<evidence type="ECO:0000256" key="4">
    <source>
        <dbReference type="ARBA" id="ARBA00022655"/>
    </source>
</evidence>
<comment type="similarity">
    <text evidence="2 7">Belongs to the PanB family.</text>
</comment>
<proteinExistence type="inferred from homology"/>
<protein>
    <recommendedName>
        <fullName evidence="7">3-methyl-2-oxobutanoate hydroxymethyltransferase</fullName>
        <ecNumber evidence="7">2.1.2.11</ecNumber>
    </recommendedName>
    <alternativeName>
        <fullName evidence="7">Ketopantoate hydroxymethyltransferase</fullName>
        <shortName evidence="7">KPHMT</shortName>
    </alternativeName>
</protein>
<evidence type="ECO:0000256" key="7">
    <source>
        <dbReference type="HAMAP-Rule" id="MF_00156"/>
    </source>
</evidence>
<gene>
    <name evidence="7" type="primary">panB</name>
    <name evidence="11" type="ORF">MAIT1_01026</name>
</gene>
<dbReference type="NCBIfam" id="TIGR00222">
    <property type="entry name" value="panB"/>
    <property type="match status" value="1"/>
</dbReference>
<comment type="cofactor">
    <cofactor evidence="7 10">
        <name>Mg(2+)</name>
        <dbReference type="ChEBI" id="CHEBI:18420"/>
    </cofactor>
    <text evidence="7 10">Binds 1 Mg(2+) ion per subunit.</text>
</comment>
<dbReference type="PIRSF" id="PIRSF000388">
    <property type="entry name" value="Pantoate_hydroxy_MeTrfase"/>
    <property type="match status" value="1"/>
</dbReference>
<dbReference type="CDD" id="cd06557">
    <property type="entry name" value="KPHMT-like"/>
    <property type="match status" value="1"/>
</dbReference>
<keyword evidence="7 10" id="KW-0479">Metal-binding</keyword>
<evidence type="ECO:0000256" key="6">
    <source>
        <dbReference type="ARBA" id="ARBA00056497"/>
    </source>
</evidence>
<dbReference type="GO" id="GO:0032259">
    <property type="term" value="P:methylation"/>
    <property type="evidence" value="ECO:0007669"/>
    <property type="project" value="UniProtKB-KW"/>
</dbReference>
<evidence type="ECO:0000256" key="8">
    <source>
        <dbReference type="PIRSR" id="PIRSR000388-1"/>
    </source>
</evidence>
<reference evidence="11 12" key="1">
    <citation type="journal article" date="2016" name="BMC Genomics">
        <title>Combined genomic and structural analyses of a cultured magnetotactic bacterium reveals its niche adaptation to a dynamic environment.</title>
        <authorList>
            <person name="Araujo A.C."/>
            <person name="Morillo V."/>
            <person name="Cypriano J."/>
            <person name="Teixeira L.C."/>
            <person name="Leao P."/>
            <person name="Lyra S."/>
            <person name="Almeida L.G."/>
            <person name="Bazylinski D.A."/>
            <person name="Vasconcellos A.T."/>
            <person name="Abreu F."/>
            <person name="Lins U."/>
        </authorList>
    </citation>
    <scope>NUCLEOTIDE SEQUENCE [LARGE SCALE GENOMIC DNA]</scope>
    <source>
        <strain evidence="11 12">IT-1</strain>
    </source>
</reference>
<evidence type="ECO:0000256" key="1">
    <source>
        <dbReference type="ARBA" id="ARBA00005033"/>
    </source>
</evidence>
<comment type="subunit">
    <text evidence="3 7">Homodecamer; pentamer of dimers.</text>
</comment>
<dbReference type="GO" id="GO:0005737">
    <property type="term" value="C:cytoplasm"/>
    <property type="evidence" value="ECO:0007669"/>
    <property type="project" value="UniProtKB-SubCell"/>
</dbReference>
<dbReference type="EC" id="2.1.2.11" evidence="7"/>
<sequence length="265" mass="27494">MTAPALARFKAEGRKIVTVTAYDYPFARLFDQVGVDVLLVGDSLGMVVQGQETPLPVTLDEMIYHARMVARAARRALVVMDLPFGAAQISPEQTMAAAVRAMQESGCGAVKLEGGAVMAETIAFLTARGIPVVAHVGLTPQSVRAFGGFKVQGRGAAASQRVLDDALAVAQAGASAIVLEGIPAALGARITAEAGCPTIGIGAGAQCDGQVLVMHDLLGLYDGVRPKFVKQYLNGGQLVSNAITQFADEVRSGAFPSAEHAFKGE</sequence>
<dbReference type="GO" id="GO:0000287">
    <property type="term" value="F:magnesium ion binding"/>
    <property type="evidence" value="ECO:0007669"/>
    <property type="project" value="TreeGrafter"/>
</dbReference>
<keyword evidence="11" id="KW-0489">Methyltransferase</keyword>
<organism evidence="11 12">
    <name type="scientific">Magnetofaba australis IT-1</name>
    <dbReference type="NCBI Taxonomy" id="1434232"/>
    <lineage>
        <taxon>Bacteria</taxon>
        <taxon>Pseudomonadati</taxon>
        <taxon>Pseudomonadota</taxon>
        <taxon>Magnetococcia</taxon>
        <taxon>Magnetococcales</taxon>
        <taxon>Magnetococcaceae</taxon>
        <taxon>Magnetofaba</taxon>
    </lineage>
</organism>
<accession>A0A1Y2K686</accession>
<comment type="pathway">
    <text evidence="1 7">Cofactor biosynthesis; (R)-pantothenate biosynthesis; (R)-pantoate from 3-methyl-2-oxobutanoate: step 1/2.</text>
</comment>
<feature type="binding site" evidence="7 10">
    <location>
        <position position="113"/>
    </location>
    <ligand>
        <name>Mg(2+)</name>
        <dbReference type="ChEBI" id="CHEBI:18420"/>
    </ligand>
</feature>
<dbReference type="HAMAP" id="MF_00156">
    <property type="entry name" value="PanB"/>
    <property type="match status" value="1"/>
</dbReference>
<feature type="binding site" evidence="7 9">
    <location>
        <begin position="42"/>
        <end position="43"/>
    </location>
    <ligand>
        <name>3-methyl-2-oxobutanoate</name>
        <dbReference type="ChEBI" id="CHEBI:11851"/>
    </ligand>
</feature>
<keyword evidence="5 7" id="KW-0808">Transferase</keyword>
<dbReference type="InterPro" id="IPR003700">
    <property type="entry name" value="Pantoate_hydroxy_MeTrfase"/>
</dbReference>
<dbReference type="STRING" id="1434232.MAIT1_01026"/>
<keyword evidence="7 10" id="KW-0460">Magnesium</keyword>
<dbReference type="Proteomes" id="UP000194003">
    <property type="component" value="Unassembled WGS sequence"/>
</dbReference>
<evidence type="ECO:0000256" key="3">
    <source>
        <dbReference type="ARBA" id="ARBA00011424"/>
    </source>
</evidence>
<evidence type="ECO:0000256" key="10">
    <source>
        <dbReference type="PIRSR" id="PIRSR000388-3"/>
    </source>
</evidence>
<dbReference type="Pfam" id="PF02548">
    <property type="entry name" value="Pantoate_transf"/>
    <property type="match status" value="1"/>
</dbReference>
<dbReference type="Gene3D" id="3.20.20.60">
    <property type="entry name" value="Phosphoenolpyruvate-binding domains"/>
    <property type="match status" value="1"/>
</dbReference>
<dbReference type="NCBIfam" id="NF001452">
    <property type="entry name" value="PRK00311.1"/>
    <property type="match status" value="1"/>
</dbReference>
<keyword evidence="12" id="KW-1185">Reference proteome</keyword>
<dbReference type="InterPro" id="IPR040442">
    <property type="entry name" value="Pyrv_kinase-like_dom_sf"/>
</dbReference>
<comment type="catalytic activity">
    <reaction evidence="7">
        <text>(6R)-5,10-methylene-5,6,7,8-tetrahydrofolate + 3-methyl-2-oxobutanoate + H2O = 2-dehydropantoate + (6S)-5,6,7,8-tetrahydrofolate</text>
        <dbReference type="Rhea" id="RHEA:11824"/>
        <dbReference type="ChEBI" id="CHEBI:11561"/>
        <dbReference type="ChEBI" id="CHEBI:11851"/>
        <dbReference type="ChEBI" id="CHEBI:15377"/>
        <dbReference type="ChEBI" id="CHEBI:15636"/>
        <dbReference type="ChEBI" id="CHEBI:57453"/>
        <dbReference type="EC" id="2.1.2.11"/>
    </reaction>
</comment>
<feature type="binding site" evidence="7 10">
    <location>
        <position position="42"/>
    </location>
    <ligand>
        <name>Mg(2+)</name>
        <dbReference type="ChEBI" id="CHEBI:18420"/>
    </ligand>
</feature>
<keyword evidence="7" id="KW-0963">Cytoplasm</keyword>
<feature type="binding site" evidence="7 9">
    <location>
        <position position="111"/>
    </location>
    <ligand>
        <name>3-methyl-2-oxobutanoate</name>
        <dbReference type="ChEBI" id="CHEBI:11851"/>
    </ligand>
</feature>
<dbReference type="GO" id="GO:0008168">
    <property type="term" value="F:methyltransferase activity"/>
    <property type="evidence" value="ECO:0007669"/>
    <property type="project" value="UniProtKB-KW"/>
</dbReference>
<name>A0A1Y2K686_9PROT</name>
<evidence type="ECO:0000256" key="2">
    <source>
        <dbReference type="ARBA" id="ARBA00008676"/>
    </source>
</evidence>
<dbReference type="FunFam" id="3.20.20.60:FF:000003">
    <property type="entry name" value="3-methyl-2-oxobutanoate hydroxymethyltransferase"/>
    <property type="match status" value="1"/>
</dbReference>
<evidence type="ECO:0000256" key="5">
    <source>
        <dbReference type="ARBA" id="ARBA00022679"/>
    </source>
</evidence>
<feature type="active site" description="Proton acceptor" evidence="7 8">
    <location>
        <position position="180"/>
    </location>
</feature>
<evidence type="ECO:0000313" key="12">
    <source>
        <dbReference type="Proteomes" id="UP000194003"/>
    </source>
</evidence>
<dbReference type="EMBL" id="LVJN01000019">
    <property type="protein sequence ID" value="OSM03941.1"/>
    <property type="molecule type" value="Genomic_DNA"/>
</dbReference>
<comment type="subcellular location">
    <subcellularLocation>
        <location evidence="7">Cytoplasm</location>
    </subcellularLocation>
</comment>